<dbReference type="Pfam" id="PF03788">
    <property type="entry name" value="LrgA"/>
    <property type="match status" value="1"/>
</dbReference>
<name>A0A921NT34_9RHOB</name>
<evidence type="ECO:0000256" key="2">
    <source>
        <dbReference type="ARBA" id="ARBA00022475"/>
    </source>
</evidence>
<keyword evidence="2" id="KW-1003">Cell membrane</keyword>
<dbReference type="PANTHER" id="PTHR33931:SF2">
    <property type="entry name" value="HOLIN-LIKE PROTEIN CIDA"/>
    <property type="match status" value="1"/>
</dbReference>
<protein>
    <submittedName>
        <fullName evidence="7">Holin-like protein</fullName>
    </submittedName>
</protein>
<dbReference type="PANTHER" id="PTHR33931">
    <property type="entry name" value="HOLIN-LIKE PROTEIN CIDA-RELATED"/>
    <property type="match status" value="1"/>
</dbReference>
<organism evidence="7 8">
    <name type="scientific">Profundibacterium mesophilum KAUST100406-0324</name>
    <dbReference type="NCBI Taxonomy" id="1037889"/>
    <lineage>
        <taxon>Bacteria</taxon>
        <taxon>Pseudomonadati</taxon>
        <taxon>Pseudomonadota</taxon>
        <taxon>Alphaproteobacteria</taxon>
        <taxon>Rhodobacterales</taxon>
        <taxon>Roseobacteraceae</taxon>
        <taxon>Profundibacterium</taxon>
    </lineage>
</organism>
<feature type="transmembrane region" description="Helical" evidence="6">
    <location>
        <begin position="55"/>
        <end position="73"/>
    </location>
</feature>
<dbReference type="EMBL" id="APKE01000019">
    <property type="protein sequence ID" value="KAF0676069.1"/>
    <property type="molecule type" value="Genomic_DNA"/>
</dbReference>
<evidence type="ECO:0000256" key="5">
    <source>
        <dbReference type="ARBA" id="ARBA00023136"/>
    </source>
</evidence>
<sequence>MIKAAAILLSCQLVGTAVSRAFGLAVPGPVLGLLALLALLALRPGLAGRIAAPSHALLANMSLLFVPAGVGAIDHFDSFGSDGPALLTALVLSTILAILAGVGAFLLVARMIGHRDE</sequence>
<evidence type="ECO:0000256" key="3">
    <source>
        <dbReference type="ARBA" id="ARBA00022692"/>
    </source>
</evidence>
<keyword evidence="4 6" id="KW-1133">Transmembrane helix</keyword>
<comment type="caution">
    <text evidence="7">The sequence shown here is derived from an EMBL/GenBank/DDBJ whole genome shotgun (WGS) entry which is preliminary data.</text>
</comment>
<reference evidence="7" key="1">
    <citation type="submission" date="2013-03" db="EMBL/GenBank/DDBJ databases">
        <title>Genome Sequence of the Profundibacterium mesophilum strain KAUST100406-0324T from Red Sea, a novel genus in the family Rhodobacteraceae.</title>
        <authorList>
            <person name="Essack M."/>
            <person name="Alam I."/>
            <person name="Lafi F."/>
            <person name="Alawi W."/>
            <person name="Kamanu F."/>
            <person name="Al-Suwailem A."/>
            <person name="Lee O.O."/>
            <person name="Xu Y."/>
            <person name="Bajic V."/>
            <person name="Qian P.-Y."/>
            <person name="Archer J."/>
        </authorList>
    </citation>
    <scope>NUCLEOTIDE SEQUENCE</scope>
    <source>
        <strain evidence="7">KAUST100406-0324</strain>
    </source>
</reference>
<proteinExistence type="predicted"/>
<feature type="transmembrane region" description="Helical" evidence="6">
    <location>
        <begin position="30"/>
        <end position="48"/>
    </location>
</feature>
<dbReference type="Proteomes" id="UP000698242">
    <property type="component" value="Unassembled WGS sequence"/>
</dbReference>
<keyword evidence="3 6" id="KW-0812">Transmembrane</keyword>
<dbReference type="AlphaFoldDB" id="A0A921NT34"/>
<evidence type="ECO:0000256" key="6">
    <source>
        <dbReference type="SAM" id="Phobius"/>
    </source>
</evidence>
<dbReference type="GO" id="GO:0005886">
    <property type="term" value="C:plasma membrane"/>
    <property type="evidence" value="ECO:0007669"/>
    <property type="project" value="UniProtKB-SubCell"/>
</dbReference>
<evidence type="ECO:0000313" key="8">
    <source>
        <dbReference type="Proteomes" id="UP000698242"/>
    </source>
</evidence>
<keyword evidence="8" id="KW-1185">Reference proteome</keyword>
<keyword evidence="5 6" id="KW-0472">Membrane</keyword>
<evidence type="ECO:0000256" key="4">
    <source>
        <dbReference type="ARBA" id="ARBA00022989"/>
    </source>
</evidence>
<evidence type="ECO:0000313" key="7">
    <source>
        <dbReference type="EMBL" id="KAF0676069.1"/>
    </source>
</evidence>
<accession>A0A921NT34</accession>
<dbReference type="InterPro" id="IPR005538">
    <property type="entry name" value="LrgA/CidA"/>
</dbReference>
<evidence type="ECO:0000256" key="1">
    <source>
        <dbReference type="ARBA" id="ARBA00004651"/>
    </source>
</evidence>
<feature type="transmembrane region" description="Helical" evidence="6">
    <location>
        <begin position="85"/>
        <end position="109"/>
    </location>
</feature>
<gene>
    <name evidence="7" type="ORF">PMES_01633</name>
</gene>
<dbReference type="RefSeq" id="WP_159965198.1">
    <property type="nucleotide sequence ID" value="NZ_APKE01000019.1"/>
</dbReference>
<dbReference type="OrthoDB" id="385012at2"/>
<comment type="subcellular location">
    <subcellularLocation>
        <location evidence="1">Cell membrane</location>
        <topology evidence="1">Multi-pass membrane protein</topology>
    </subcellularLocation>
</comment>